<keyword evidence="5 9" id="KW-0812">Transmembrane</keyword>
<keyword evidence="4" id="KW-0808">Transferase</keyword>
<accession>A0A919AD53</accession>
<evidence type="ECO:0000313" key="10">
    <source>
        <dbReference type="EMBL" id="GHE99995.1"/>
    </source>
</evidence>
<keyword evidence="6 9" id="KW-1133">Transmembrane helix</keyword>
<evidence type="ECO:0000256" key="4">
    <source>
        <dbReference type="ARBA" id="ARBA00022679"/>
    </source>
</evidence>
<feature type="transmembrane region" description="Helical" evidence="9">
    <location>
        <begin position="344"/>
        <end position="372"/>
    </location>
</feature>
<feature type="transmembrane region" description="Helical" evidence="9">
    <location>
        <begin position="67"/>
        <end position="83"/>
    </location>
</feature>
<keyword evidence="2" id="KW-1003">Cell membrane</keyword>
<evidence type="ECO:0000256" key="1">
    <source>
        <dbReference type="ARBA" id="ARBA00004651"/>
    </source>
</evidence>
<feature type="transmembrane region" description="Helical" evidence="9">
    <location>
        <begin position="392"/>
        <end position="409"/>
    </location>
</feature>
<feature type="transmembrane region" description="Helical" evidence="9">
    <location>
        <begin position="299"/>
        <end position="318"/>
    </location>
</feature>
<reference evidence="10" key="1">
    <citation type="journal article" date="2014" name="Int. J. Syst. Evol. Microbiol.">
        <title>Complete genome sequence of Corynebacterium casei LMG S-19264T (=DSM 44701T), isolated from a smear-ripened cheese.</title>
        <authorList>
            <consortium name="US DOE Joint Genome Institute (JGI-PGF)"/>
            <person name="Walter F."/>
            <person name="Albersmeier A."/>
            <person name="Kalinowski J."/>
            <person name="Ruckert C."/>
        </authorList>
    </citation>
    <scope>NUCLEOTIDE SEQUENCE</scope>
    <source>
        <strain evidence="10">JCM 4477</strain>
    </source>
</reference>
<evidence type="ECO:0000256" key="3">
    <source>
        <dbReference type="ARBA" id="ARBA00022676"/>
    </source>
</evidence>
<keyword evidence="7 9" id="KW-0472">Membrane</keyword>
<dbReference type="PANTHER" id="PTHR33908">
    <property type="entry name" value="MANNOSYLTRANSFERASE YKCB-RELATED"/>
    <property type="match status" value="1"/>
</dbReference>
<keyword evidence="3" id="KW-0328">Glycosyltransferase</keyword>
<dbReference type="GO" id="GO:0005886">
    <property type="term" value="C:plasma membrane"/>
    <property type="evidence" value="ECO:0007669"/>
    <property type="project" value="UniProtKB-SubCell"/>
</dbReference>
<dbReference type="GO" id="GO:0016763">
    <property type="term" value="F:pentosyltransferase activity"/>
    <property type="evidence" value="ECO:0007669"/>
    <property type="project" value="TreeGrafter"/>
</dbReference>
<evidence type="ECO:0000256" key="8">
    <source>
        <dbReference type="SAM" id="MobiDB-lite"/>
    </source>
</evidence>
<dbReference type="RefSeq" id="WP_190204328.1">
    <property type="nucleotide sequence ID" value="NZ_BNBI01000005.1"/>
</dbReference>
<keyword evidence="11" id="KW-1185">Reference proteome</keyword>
<comment type="subcellular location">
    <subcellularLocation>
        <location evidence="1">Cell membrane</location>
        <topology evidence="1">Multi-pass membrane protein</topology>
    </subcellularLocation>
</comment>
<dbReference type="InterPro" id="IPR050297">
    <property type="entry name" value="LipidA_mod_glycosyltrf_83"/>
</dbReference>
<dbReference type="AlphaFoldDB" id="A0A919AD53"/>
<feature type="transmembrane region" description="Helical" evidence="9">
    <location>
        <begin position="104"/>
        <end position="122"/>
    </location>
</feature>
<dbReference type="EMBL" id="BNBI01000005">
    <property type="protein sequence ID" value="GHE99995.1"/>
    <property type="molecule type" value="Genomic_DNA"/>
</dbReference>
<evidence type="ECO:0000256" key="7">
    <source>
        <dbReference type="ARBA" id="ARBA00023136"/>
    </source>
</evidence>
<feature type="transmembrane region" description="Helical" evidence="9">
    <location>
        <begin position="176"/>
        <end position="196"/>
    </location>
</feature>
<evidence type="ECO:0000256" key="2">
    <source>
        <dbReference type="ARBA" id="ARBA00022475"/>
    </source>
</evidence>
<sequence length="582" mass="60404">MSNSLAEPVETARPEPVETARDVPPELPPEARGPRRTALAVAVALTAAAFAQQVLLIAGGGGLLPGWQPWPFLLGAAPAWWLARPSGTPRAGAGAVRLLRRVPGPAYAAGVLVTAAAVWAVLQDHEPYLGHEEAVYANRARAWADGTPAAGWGPYRPVGLPALGRLALAVHDGVGALRAVALLLTLFTLAVTYLAAARWTTPRRGALVALLVLGGLGFLRRTPEFLNDIGATGLLLLVVALLVRVQERPRSRWAAPGAALVALAAFYLRYGSLGNLLAIALAALFAYGPRAWCVRGRRLALAAGVFAAGLVPHFVYAAQVTGSPLGLIRWATAQANRAYVGDGLVYYAAILPYRLAGDLGAVVMAAGLLAGLAAVRRRRGGGAADPGDARRVFLAATSVLVLVVLGLVTDGEPRFVYLPVVLLTLLGVEALPRSAGRWGGPLLAGTGVLAALTVPGTAQVVAHGAMPGPTAQARSTVPVAQRLAATGRPCLLVTGYEPEAGWYSSCDAVTYAQYRRAAPPPGTTVHLVLFAHGRLQPGPAARAALVADRSARTRTFPTGGSLGTATVITLPPERWDTRAGDH</sequence>
<feature type="compositionally biased region" description="Basic and acidic residues" evidence="8">
    <location>
        <begin position="10"/>
        <end position="24"/>
    </location>
</feature>
<evidence type="ECO:0000256" key="6">
    <source>
        <dbReference type="ARBA" id="ARBA00022989"/>
    </source>
</evidence>
<protein>
    <submittedName>
        <fullName evidence="10">Uncharacterized protein</fullName>
    </submittedName>
</protein>
<feature type="region of interest" description="Disordered" evidence="8">
    <location>
        <begin position="1"/>
        <end position="32"/>
    </location>
</feature>
<dbReference type="GO" id="GO:0009103">
    <property type="term" value="P:lipopolysaccharide biosynthetic process"/>
    <property type="evidence" value="ECO:0007669"/>
    <property type="project" value="UniProtKB-ARBA"/>
</dbReference>
<reference evidence="10" key="2">
    <citation type="submission" date="2020-09" db="EMBL/GenBank/DDBJ databases">
        <authorList>
            <person name="Sun Q."/>
            <person name="Ohkuma M."/>
        </authorList>
    </citation>
    <scope>NUCLEOTIDE SEQUENCE</scope>
    <source>
        <strain evidence="10">JCM 4477</strain>
    </source>
</reference>
<dbReference type="Proteomes" id="UP000630718">
    <property type="component" value="Unassembled WGS sequence"/>
</dbReference>
<evidence type="ECO:0000313" key="11">
    <source>
        <dbReference type="Proteomes" id="UP000630718"/>
    </source>
</evidence>
<gene>
    <name evidence="10" type="ORF">GCM10018772_25600</name>
</gene>
<evidence type="ECO:0000256" key="9">
    <source>
        <dbReference type="SAM" id="Phobius"/>
    </source>
</evidence>
<evidence type="ECO:0000256" key="5">
    <source>
        <dbReference type="ARBA" id="ARBA00022692"/>
    </source>
</evidence>
<feature type="transmembrane region" description="Helical" evidence="9">
    <location>
        <begin position="276"/>
        <end position="292"/>
    </location>
</feature>
<proteinExistence type="predicted"/>
<organism evidence="10 11">
    <name type="scientific">Streptomyces fumanus</name>
    <dbReference type="NCBI Taxonomy" id="67302"/>
    <lineage>
        <taxon>Bacteria</taxon>
        <taxon>Bacillati</taxon>
        <taxon>Actinomycetota</taxon>
        <taxon>Actinomycetes</taxon>
        <taxon>Kitasatosporales</taxon>
        <taxon>Streptomycetaceae</taxon>
        <taxon>Streptomyces</taxon>
    </lineage>
</organism>
<feature type="transmembrane region" description="Helical" evidence="9">
    <location>
        <begin position="225"/>
        <end position="245"/>
    </location>
</feature>
<feature type="transmembrane region" description="Helical" evidence="9">
    <location>
        <begin position="38"/>
        <end position="61"/>
    </location>
</feature>
<comment type="caution">
    <text evidence="10">The sequence shown here is derived from an EMBL/GenBank/DDBJ whole genome shotgun (WGS) entry which is preliminary data.</text>
</comment>
<dbReference type="PANTHER" id="PTHR33908:SF11">
    <property type="entry name" value="MEMBRANE PROTEIN"/>
    <property type="match status" value="1"/>
</dbReference>
<name>A0A919AD53_9ACTN</name>